<proteinExistence type="predicted"/>
<reference evidence="3" key="2">
    <citation type="submission" date="2015-01" db="EMBL/GenBank/DDBJ databases">
        <title>Evolutionary Origins and Diversification of the Mycorrhizal Mutualists.</title>
        <authorList>
            <consortium name="DOE Joint Genome Institute"/>
            <consortium name="Mycorrhizal Genomics Consortium"/>
            <person name="Kohler A."/>
            <person name="Kuo A."/>
            <person name="Nagy L.G."/>
            <person name="Floudas D."/>
            <person name="Copeland A."/>
            <person name="Barry K.W."/>
            <person name="Cichocki N."/>
            <person name="Veneault-Fourrey C."/>
            <person name="LaButti K."/>
            <person name="Lindquist E.A."/>
            <person name="Lipzen A."/>
            <person name="Lundell T."/>
            <person name="Morin E."/>
            <person name="Murat C."/>
            <person name="Riley R."/>
            <person name="Ohm R."/>
            <person name="Sun H."/>
            <person name="Tunlid A."/>
            <person name="Henrissat B."/>
            <person name="Grigoriev I.V."/>
            <person name="Hibbett D.S."/>
            <person name="Martin F."/>
        </authorList>
    </citation>
    <scope>NUCLEOTIDE SEQUENCE [LARGE SCALE GENOMIC DNA]</scope>
    <source>
        <strain evidence="3">F 1598</strain>
    </source>
</reference>
<organism evidence="2 3">
    <name type="scientific">Piloderma croceum (strain F 1598)</name>
    <dbReference type="NCBI Taxonomy" id="765440"/>
    <lineage>
        <taxon>Eukaryota</taxon>
        <taxon>Fungi</taxon>
        <taxon>Dikarya</taxon>
        <taxon>Basidiomycota</taxon>
        <taxon>Agaricomycotina</taxon>
        <taxon>Agaricomycetes</taxon>
        <taxon>Agaricomycetidae</taxon>
        <taxon>Atheliales</taxon>
        <taxon>Atheliaceae</taxon>
        <taxon>Piloderma</taxon>
    </lineage>
</organism>
<dbReference type="AlphaFoldDB" id="A0A0C3FNT7"/>
<reference evidence="2 3" key="1">
    <citation type="submission" date="2014-04" db="EMBL/GenBank/DDBJ databases">
        <authorList>
            <consortium name="DOE Joint Genome Institute"/>
            <person name="Kuo A."/>
            <person name="Tarkka M."/>
            <person name="Buscot F."/>
            <person name="Kohler A."/>
            <person name="Nagy L.G."/>
            <person name="Floudas D."/>
            <person name="Copeland A."/>
            <person name="Barry K.W."/>
            <person name="Cichocki N."/>
            <person name="Veneault-Fourrey C."/>
            <person name="LaButti K."/>
            <person name="Lindquist E.A."/>
            <person name="Lipzen A."/>
            <person name="Lundell T."/>
            <person name="Morin E."/>
            <person name="Murat C."/>
            <person name="Sun H."/>
            <person name="Tunlid A."/>
            <person name="Henrissat B."/>
            <person name="Grigoriev I.V."/>
            <person name="Hibbett D.S."/>
            <person name="Martin F."/>
            <person name="Nordberg H.P."/>
            <person name="Cantor M.N."/>
            <person name="Hua S.X."/>
        </authorList>
    </citation>
    <scope>NUCLEOTIDE SEQUENCE [LARGE SCALE GENOMIC DNA]</scope>
    <source>
        <strain evidence="2 3">F 1598</strain>
    </source>
</reference>
<dbReference type="PANTHER" id="PTHR34213">
    <property type="entry name" value="NUCLEAR TRANSPORT FACTOR 2 (NTF2) FAMILY PROTEIN"/>
    <property type="match status" value="1"/>
</dbReference>
<dbReference type="Proteomes" id="UP000054166">
    <property type="component" value="Unassembled WGS sequence"/>
</dbReference>
<dbReference type="OrthoDB" id="2400485at2759"/>
<protein>
    <submittedName>
        <fullName evidence="2">Uncharacterized protein</fullName>
    </submittedName>
</protein>
<dbReference type="SUPFAM" id="SSF54427">
    <property type="entry name" value="NTF2-like"/>
    <property type="match status" value="1"/>
</dbReference>
<gene>
    <name evidence="2" type="ORF">PILCRDRAFT_822171</name>
</gene>
<accession>A0A0C3FNT7</accession>
<dbReference type="InParanoid" id="A0A0C3FNT7"/>
<dbReference type="PANTHER" id="PTHR34213:SF2">
    <property type="entry name" value="NUCLEAR TRANSPORT FACTOR 2 (NTF2) FAMILY PROTEIN"/>
    <property type="match status" value="1"/>
</dbReference>
<evidence type="ECO:0000313" key="3">
    <source>
        <dbReference type="Proteomes" id="UP000054166"/>
    </source>
</evidence>
<keyword evidence="3" id="KW-1185">Reference proteome</keyword>
<feature type="region of interest" description="Disordered" evidence="1">
    <location>
        <begin position="1"/>
        <end position="23"/>
    </location>
</feature>
<dbReference type="HOGENOM" id="CLU_1312811_0_0_1"/>
<dbReference type="STRING" id="765440.A0A0C3FNT7"/>
<name>A0A0C3FNT7_PILCF</name>
<dbReference type="InterPro" id="IPR032710">
    <property type="entry name" value="NTF2-like_dom_sf"/>
</dbReference>
<evidence type="ECO:0000313" key="2">
    <source>
        <dbReference type="EMBL" id="KIM80871.1"/>
    </source>
</evidence>
<dbReference type="EMBL" id="KN833002">
    <property type="protein sequence ID" value="KIM80871.1"/>
    <property type="molecule type" value="Genomic_DNA"/>
</dbReference>
<evidence type="ECO:0000256" key="1">
    <source>
        <dbReference type="SAM" id="MobiDB-lite"/>
    </source>
</evidence>
<sequence>MTTRSASYERPRSPPSPTLTYHPSLFPANIPTPALLESVAGGAHYSGVRIERDTRKVRRNSSGIRTSHLQIKADHQQVVDDLTELYCCRPTRELLERRWRPDARFEDPMCQCTGFDEFAAQWYAMPKWFSKSETMSTRILSSTKSPNRLVYEQTQKYTMRLFGRKKTVKSIIEVDLDEEEKIVRLVDRWEGQELPTRFGASFLRVTYAKLIPWLVHVPKSQT</sequence>